<organism evidence="1 2">
    <name type="scientific">Mucispirillum schaedleri ASF457</name>
    <dbReference type="NCBI Taxonomy" id="1379858"/>
    <lineage>
        <taxon>Bacteria</taxon>
        <taxon>Pseudomonadati</taxon>
        <taxon>Deferribacterota</taxon>
        <taxon>Deferribacteres</taxon>
        <taxon>Deferribacterales</taxon>
        <taxon>Mucispirillaceae</taxon>
        <taxon>Mucispirillum</taxon>
    </lineage>
</organism>
<gene>
    <name evidence="1" type="ORF">N508_001517</name>
</gene>
<evidence type="ECO:0000313" key="1">
    <source>
        <dbReference type="EMBL" id="USF24431.1"/>
    </source>
</evidence>
<dbReference type="Proteomes" id="UP000017429">
    <property type="component" value="Chromosome"/>
</dbReference>
<accession>V2Q047</accession>
<name>V2Q047_9BACT</name>
<reference evidence="1" key="3">
    <citation type="submission" date="2022-06" db="EMBL/GenBank/DDBJ databases">
        <title>Resources to Facilitate Use of the Altered Schaedler Flora (ASF) Mouse Model to Study Microbiome Function.</title>
        <authorList>
            <person name="Proctor A."/>
            <person name="Parvinroo S."/>
            <person name="Richie T."/>
            <person name="Jia X."/>
            <person name="Lee S.T.M."/>
            <person name="Karp P.D."/>
            <person name="Paley S."/>
            <person name="Kostic A.D."/>
            <person name="Pierre J.F."/>
            <person name="Wannemuehler M.J."/>
            <person name="Phillips G.J."/>
        </authorList>
    </citation>
    <scope>NUCLEOTIDE SEQUENCE</scope>
    <source>
        <strain evidence="1">ASF457</strain>
    </source>
</reference>
<protein>
    <submittedName>
        <fullName evidence="1">Uncharacterized protein</fullName>
    </submittedName>
</protein>
<dbReference type="AlphaFoldDB" id="V2Q047"/>
<reference evidence="1" key="1">
    <citation type="journal article" date="2014" name="Genome Announc.">
        <title>Draft genome sequences of the altered schaedler flora, a defined bacterial community from gnotobiotic mice.</title>
        <authorList>
            <person name="Wannemuehler M.J."/>
            <person name="Overstreet A.M."/>
            <person name="Ward D.V."/>
            <person name="Phillips G.J."/>
        </authorList>
    </citation>
    <scope>NUCLEOTIDE SEQUENCE</scope>
    <source>
        <strain evidence="1">ASF457</strain>
    </source>
</reference>
<keyword evidence="2" id="KW-1185">Reference proteome</keyword>
<proteinExistence type="predicted"/>
<dbReference type="EMBL" id="CP097562">
    <property type="protein sequence ID" value="USF24431.1"/>
    <property type="molecule type" value="Genomic_DNA"/>
</dbReference>
<reference evidence="1" key="2">
    <citation type="submission" date="2022-05" db="EMBL/GenBank/DDBJ databases">
        <authorList>
            <person name="Proctor A.L."/>
            <person name="Phillips G.J."/>
            <person name="Wannemuehler M.J."/>
        </authorList>
    </citation>
    <scope>NUCLEOTIDE SEQUENCE</scope>
    <source>
        <strain evidence="1">ASF457</strain>
    </source>
</reference>
<sequence length="98" mass="11648">MNKDFLKNFEKYVNDMPNNKFLELVNQAENLPWEYKLPENYSKNEIYENIITKYDKFIIKKIGKTSISLKSFDINDKRDITTKYSSYSANKNDYIGVA</sequence>
<dbReference type="RefSeq" id="WP_023275813.1">
    <property type="nucleotide sequence ID" value="NZ_CP097562.1"/>
</dbReference>
<evidence type="ECO:0000313" key="2">
    <source>
        <dbReference type="Proteomes" id="UP000017429"/>
    </source>
</evidence>
<dbReference type="KEGG" id="msch:N508_001517"/>